<name>A0A4Z1JQT0_9HELO</name>
<comment type="caution">
    <text evidence="1">The sequence shown here is derived from an EMBL/GenBank/DDBJ whole genome shotgun (WGS) entry which is preliminary data.</text>
</comment>
<protein>
    <submittedName>
        <fullName evidence="1">Uncharacterized protein</fullName>
    </submittedName>
</protein>
<gene>
    <name evidence="1" type="ORF">BELL_0548g00020</name>
</gene>
<evidence type="ECO:0000313" key="2">
    <source>
        <dbReference type="Proteomes" id="UP000297229"/>
    </source>
</evidence>
<evidence type="ECO:0000313" key="1">
    <source>
        <dbReference type="EMBL" id="TGO71633.1"/>
    </source>
</evidence>
<keyword evidence="2" id="KW-1185">Reference proteome</keyword>
<dbReference type="EMBL" id="PQXM01000546">
    <property type="protein sequence ID" value="TGO71633.1"/>
    <property type="molecule type" value="Genomic_DNA"/>
</dbReference>
<organism evidence="1 2">
    <name type="scientific">Botrytis elliptica</name>
    <dbReference type="NCBI Taxonomy" id="278938"/>
    <lineage>
        <taxon>Eukaryota</taxon>
        <taxon>Fungi</taxon>
        <taxon>Dikarya</taxon>
        <taxon>Ascomycota</taxon>
        <taxon>Pezizomycotina</taxon>
        <taxon>Leotiomycetes</taxon>
        <taxon>Helotiales</taxon>
        <taxon>Sclerotiniaceae</taxon>
        <taxon>Botrytis</taxon>
    </lineage>
</organism>
<dbReference type="Proteomes" id="UP000297229">
    <property type="component" value="Unassembled WGS sequence"/>
</dbReference>
<accession>A0A4Z1JQT0</accession>
<dbReference type="AlphaFoldDB" id="A0A4Z1JQT0"/>
<sequence length="76" mass="8420">MQNSTARELATALDNFSKPRNCEPIMALQNNARNASLCDPFTQKGKIMVWYSYYDQLNGISTGSLAQLVIDAFGSK</sequence>
<reference evidence="1 2" key="1">
    <citation type="submission" date="2017-12" db="EMBL/GenBank/DDBJ databases">
        <title>Comparative genomics of Botrytis spp.</title>
        <authorList>
            <person name="Valero-Jimenez C.A."/>
            <person name="Tapia P."/>
            <person name="Veloso J."/>
            <person name="Silva-Moreno E."/>
            <person name="Staats M."/>
            <person name="Valdes J.H."/>
            <person name="Van Kan J.A.L."/>
        </authorList>
    </citation>
    <scope>NUCLEOTIDE SEQUENCE [LARGE SCALE GENOMIC DNA]</scope>
    <source>
        <strain evidence="1 2">Be9601</strain>
    </source>
</reference>
<proteinExistence type="predicted"/>